<evidence type="ECO:0000313" key="3">
    <source>
        <dbReference type="Proteomes" id="UP000232323"/>
    </source>
</evidence>
<comment type="caution">
    <text evidence="2">The sequence shown here is derived from an EMBL/GenBank/DDBJ whole genome shotgun (WGS) entry which is preliminary data.</text>
</comment>
<feature type="region of interest" description="Disordered" evidence="1">
    <location>
        <begin position="33"/>
        <end position="64"/>
    </location>
</feature>
<organism evidence="2 3">
    <name type="scientific">Chlamydomonas eustigma</name>
    <dbReference type="NCBI Taxonomy" id="1157962"/>
    <lineage>
        <taxon>Eukaryota</taxon>
        <taxon>Viridiplantae</taxon>
        <taxon>Chlorophyta</taxon>
        <taxon>core chlorophytes</taxon>
        <taxon>Chlorophyceae</taxon>
        <taxon>CS clade</taxon>
        <taxon>Chlamydomonadales</taxon>
        <taxon>Chlamydomonadaceae</taxon>
        <taxon>Chlamydomonas</taxon>
    </lineage>
</organism>
<evidence type="ECO:0000256" key="1">
    <source>
        <dbReference type="SAM" id="MobiDB-lite"/>
    </source>
</evidence>
<feature type="region of interest" description="Disordered" evidence="1">
    <location>
        <begin position="344"/>
        <end position="366"/>
    </location>
</feature>
<feature type="compositionally biased region" description="Low complexity" evidence="1">
    <location>
        <begin position="119"/>
        <end position="135"/>
    </location>
</feature>
<reference evidence="2 3" key="1">
    <citation type="submission" date="2017-08" db="EMBL/GenBank/DDBJ databases">
        <title>Acidophilic green algal genome provides insights into adaptation to an acidic environment.</title>
        <authorList>
            <person name="Hirooka S."/>
            <person name="Hirose Y."/>
            <person name="Kanesaki Y."/>
            <person name="Higuchi S."/>
            <person name="Fujiwara T."/>
            <person name="Onuma R."/>
            <person name="Era A."/>
            <person name="Ohbayashi R."/>
            <person name="Uzuka A."/>
            <person name="Nozaki H."/>
            <person name="Yoshikawa H."/>
            <person name="Miyagishima S.Y."/>
        </authorList>
    </citation>
    <scope>NUCLEOTIDE SEQUENCE [LARGE SCALE GENOMIC DNA]</scope>
    <source>
        <strain evidence="2 3">NIES-2499</strain>
    </source>
</reference>
<feature type="region of interest" description="Disordered" evidence="1">
    <location>
        <begin position="112"/>
        <end position="143"/>
    </location>
</feature>
<evidence type="ECO:0000313" key="2">
    <source>
        <dbReference type="EMBL" id="GAX73725.1"/>
    </source>
</evidence>
<dbReference type="EMBL" id="BEGY01000004">
    <property type="protein sequence ID" value="GAX73725.1"/>
    <property type="molecule type" value="Genomic_DNA"/>
</dbReference>
<gene>
    <name evidence="2" type="ORF">CEUSTIGMA_g1178.t1</name>
</gene>
<proteinExistence type="predicted"/>
<feature type="compositionally biased region" description="Basic and acidic residues" evidence="1">
    <location>
        <begin position="33"/>
        <end position="46"/>
    </location>
</feature>
<keyword evidence="3" id="KW-1185">Reference proteome</keyword>
<protein>
    <submittedName>
        <fullName evidence="2">Uncharacterized protein</fullName>
    </submittedName>
</protein>
<dbReference type="Proteomes" id="UP000232323">
    <property type="component" value="Unassembled WGS sequence"/>
</dbReference>
<sequence length="366" mass="38336">MKKNLKEPSSVIMPTALGAAGPAQQVWDGRLLDGDHQGESVGRKLSDAAQPSMKRVSGMTSSDHAVASVKGTKYTGQALSGHAASKAQDQCPMTPPRVAGVSMAPVAGNVSDFSFPDLASQKAQPQQPQRQAGGAETSGKGALNLKRPVALKVTVPGNSGQPNSELISLQVVGRLNVGQGGAEGGPSAVPAAAATQPPIPPQPHAPKFMAEGRAVTLTRYTQGPPPGEEDEEAAEVCSDMLAPPQSPLNHNLIYYREINETDSLCGTPPSISIATLNREFDERQPLGPLSPNPLSPSILTLCGPLGEMELRKGASREFSGEVPEGAITGISAEKRDRFWSDSFEELPDMRDPGSPFLEKCDSPAIP</sequence>
<accession>A0A250WSB4</accession>
<name>A0A250WSB4_9CHLO</name>
<dbReference type="AlphaFoldDB" id="A0A250WSB4"/>